<sequence>MSLKERLQQAEKAKTLIERLEETSALLDKYSYKGIHNEYAELVEKLFSTEKFGLFDVTAKKEKEFEVILKFMRPNGALFENINKLQSDPFLRYSLPKKFLSRNRIKEVEGCEISVTAFEYFFYRFAAFIVDNTIKHKMTTKKHGNVTYDSYHPDDHVIHHLFAIYLEYFIPVDGIFPIEKTSLIGAPTLPSPRTPNRTCSILKRPLASSSTSLIERPQPGQTWRSETFILIMSEKLLDVQDRICPNQDQMRALRTMIKHMHNCGGSLLKNSSSNEISYTDFTKQNEKPTLQAKISSEVLSHHMEPAISRIFRICFELWPLDNTFRIVYEAWLSYIQPWRYKSETKRLTLENCDEWAPFVKRNIDCYTKNVNDAYRRFLRLDIKRHANAKGLHRIAWIFSQEGLLQMINATKENDTNFSSRSLNKEHELEENDRLAQELIRTIHVANREMTDKLTAGNKQSWIEATFFGPESVSQDHRQVERVIDILHTSAVNLAKSHNMIFELEALNAEREVKSHSVPDHIKMPGFNATLTDLGRQQVMSGRFQLDVAHWSDPDFEDPVRMDEFYPIVSPLVKLSHLSAQSEKWEQIQEKLPGFLMPLFFFVFSHYDPVTEAYVHPRLKTRLLARMSVIIWLAITVALAAISGWWAFAFKAYNTFLVIIMLANFVSFRRRIARFVAN</sequence>
<dbReference type="GO" id="GO:0046513">
    <property type="term" value="P:ceramide biosynthetic process"/>
    <property type="evidence" value="ECO:0007669"/>
    <property type="project" value="TreeGrafter"/>
</dbReference>
<evidence type="ECO:0000256" key="4">
    <source>
        <dbReference type="ARBA" id="ARBA00023136"/>
    </source>
</evidence>
<keyword evidence="4 5" id="KW-0472">Membrane</keyword>
<dbReference type="AlphaFoldDB" id="E4XWP7"/>
<dbReference type="InterPro" id="IPR024129">
    <property type="entry name" value="Sphingomy_SMPD4"/>
</dbReference>
<dbReference type="Proteomes" id="UP000001307">
    <property type="component" value="Unassembled WGS sequence"/>
</dbReference>
<dbReference type="GO" id="GO:0050290">
    <property type="term" value="F:sphingomyelin phosphodiesterase D activity"/>
    <property type="evidence" value="ECO:0007669"/>
    <property type="project" value="InterPro"/>
</dbReference>
<dbReference type="EMBL" id="FN653250">
    <property type="protein sequence ID" value="CBY14102.1"/>
    <property type="molecule type" value="Genomic_DNA"/>
</dbReference>
<protein>
    <recommendedName>
        <fullName evidence="8">Sphingomyelin phosphodiesterase 4</fullName>
    </recommendedName>
</protein>
<dbReference type="GO" id="GO:0006685">
    <property type="term" value="P:sphingomyelin catabolic process"/>
    <property type="evidence" value="ECO:0007669"/>
    <property type="project" value="TreeGrafter"/>
</dbReference>
<evidence type="ECO:0000313" key="7">
    <source>
        <dbReference type="Proteomes" id="UP000001307"/>
    </source>
</evidence>
<evidence type="ECO:0000256" key="3">
    <source>
        <dbReference type="ARBA" id="ARBA00022989"/>
    </source>
</evidence>
<dbReference type="PANTHER" id="PTHR12988:SF6">
    <property type="entry name" value="SPHINGOMYELIN PHOSPHODIESTERASE 4"/>
    <property type="match status" value="1"/>
</dbReference>
<proteinExistence type="predicted"/>
<dbReference type="GO" id="GO:0016020">
    <property type="term" value="C:membrane"/>
    <property type="evidence" value="ECO:0007669"/>
    <property type="project" value="UniProtKB-SubCell"/>
</dbReference>
<keyword evidence="2 5" id="KW-0812">Transmembrane</keyword>
<dbReference type="InParanoid" id="E4XWP7"/>
<evidence type="ECO:0008006" key="8">
    <source>
        <dbReference type="Google" id="ProtNLM"/>
    </source>
</evidence>
<keyword evidence="3 5" id="KW-1133">Transmembrane helix</keyword>
<feature type="transmembrane region" description="Helical" evidence="5">
    <location>
        <begin position="591"/>
        <end position="610"/>
    </location>
</feature>
<dbReference type="Pfam" id="PF14724">
    <property type="entry name" value="mit_SMPDase"/>
    <property type="match status" value="2"/>
</dbReference>
<gene>
    <name evidence="6" type="ORF">GSOID_T00007070001</name>
</gene>
<organism evidence="6">
    <name type="scientific">Oikopleura dioica</name>
    <name type="common">Tunicate</name>
    <dbReference type="NCBI Taxonomy" id="34765"/>
    <lineage>
        <taxon>Eukaryota</taxon>
        <taxon>Metazoa</taxon>
        <taxon>Chordata</taxon>
        <taxon>Tunicata</taxon>
        <taxon>Appendicularia</taxon>
        <taxon>Copelata</taxon>
        <taxon>Oikopleuridae</taxon>
        <taxon>Oikopleura</taxon>
    </lineage>
</organism>
<evidence type="ECO:0000313" key="6">
    <source>
        <dbReference type="EMBL" id="CBY14102.1"/>
    </source>
</evidence>
<keyword evidence="7" id="KW-1185">Reference proteome</keyword>
<name>E4XWP7_OIKDI</name>
<evidence type="ECO:0000256" key="1">
    <source>
        <dbReference type="ARBA" id="ARBA00004167"/>
    </source>
</evidence>
<dbReference type="GO" id="GO:0046475">
    <property type="term" value="P:glycerophospholipid catabolic process"/>
    <property type="evidence" value="ECO:0007669"/>
    <property type="project" value="TreeGrafter"/>
</dbReference>
<feature type="transmembrane region" description="Helical" evidence="5">
    <location>
        <begin position="622"/>
        <end position="645"/>
    </location>
</feature>
<dbReference type="OrthoDB" id="10251508at2759"/>
<comment type="subcellular location">
    <subcellularLocation>
        <location evidence="1">Membrane</location>
        <topology evidence="1">Single-pass membrane protein</topology>
    </subcellularLocation>
</comment>
<accession>E4XWP7</accession>
<dbReference type="FunCoup" id="E4XWP7">
    <property type="interactions" value="360"/>
</dbReference>
<dbReference type="PANTHER" id="PTHR12988">
    <property type="entry name" value="SPHINGOMYELIN PHOSPHODIESTERASE 4"/>
    <property type="match status" value="1"/>
</dbReference>
<evidence type="ECO:0000256" key="5">
    <source>
        <dbReference type="SAM" id="Phobius"/>
    </source>
</evidence>
<reference evidence="6" key="1">
    <citation type="journal article" date="2010" name="Science">
        <title>Plasticity of animal genome architecture unmasked by rapid evolution of a pelagic tunicate.</title>
        <authorList>
            <person name="Denoeud F."/>
            <person name="Henriet S."/>
            <person name="Mungpakdee S."/>
            <person name="Aury J.M."/>
            <person name="Da Silva C."/>
            <person name="Brinkmann H."/>
            <person name="Mikhaleva J."/>
            <person name="Olsen L.C."/>
            <person name="Jubin C."/>
            <person name="Canestro C."/>
            <person name="Bouquet J.M."/>
            <person name="Danks G."/>
            <person name="Poulain J."/>
            <person name="Campsteijn C."/>
            <person name="Adamski M."/>
            <person name="Cross I."/>
            <person name="Yadetie F."/>
            <person name="Muffato M."/>
            <person name="Louis A."/>
            <person name="Butcher S."/>
            <person name="Tsagkogeorga G."/>
            <person name="Konrad A."/>
            <person name="Singh S."/>
            <person name="Jensen M.F."/>
            <person name="Cong E.H."/>
            <person name="Eikeseth-Otteraa H."/>
            <person name="Noel B."/>
            <person name="Anthouard V."/>
            <person name="Porcel B.M."/>
            <person name="Kachouri-Lafond R."/>
            <person name="Nishino A."/>
            <person name="Ugolini M."/>
            <person name="Chourrout P."/>
            <person name="Nishida H."/>
            <person name="Aasland R."/>
            <person name="Huzurbazar S."/>
            <person name="Westhof E."/>
            <person name="Delsuc F."/>
            <person name="Lehrach H."/>
            <person name="Reinhardt R."/>
            <person name="Weissenbach J."/>
            <person name="Roy S.W."/>
            <person name="Artiguenave F."/>
            <person name="Postlethwait J.H."/>
            <person name="Manak J.R."/>
            <person name="Thompson E.M."/>
            <person name="Jaillon O."/>
            <person name="Du Pasquier L."/>
            <person name="Boudinot P."/>
            <person name="Liberles D.A."/>
            <person name="Volff J.N."/>
            <person name="Philippe H."/>
            <person name="Lenhard B."/>
            <person name="Roest Crollius H."/>
            <person name="Wincker P."/>
            <person name="Chourrout D."/>
        </authorList>
    </citation>
    <scope>NUCLEOTIDE SEQUENCE [LARGE SCALE GENOMIC DNA]</scope>
</reference>
<evidence type="ECO:0000256" key="2">
    <source>
        <dbReference type="ARBA" id="ARBA00022692"/>
    </source>
</evidence>
<feature type="transmembrane region" description="Helical" evidence="5">
    <location>
        <begin position="651"/>
        <end position="667"/>
    </location>
</feature>